<keyword evidence="3 5" id="KW-1133">Transmembrane helix</keyword>
<name>A0ABY5PHI1_9ACTN</name>
<evidence type="ECO:0000256" key="2">
    <source>
        <dbReference type="ARBA" id="ARBA00022692"/>
    </source>
</evidence>
<accession>A0ABY5PHI1</accession>
<evidence type="ECO:0000259" key="6">
    <source>
        <dbReference type="PROSITE" id="PS51012"/>
    </source>
</evidence>
<keyword evidence="5" id="KW-0813">Transport</keyword>
<keyword evidence="8" id="KW-1185">Reference proteome</keyword>
<organism evidence="7 8">
    <name type="scientific">Svornostia abyssi</name>
    <dbReference type="NCBI Taxonomy" id="2898438"/>
    <lineage>
        <taxon>Bacteria</taxon>
        <taxon>Bacillati</taxon>
        <taxon>Actinomycetota</taxon>
        <taxon>Thermoleophilia</taxon>
        <taxon>Solirubrobacterales</taxon>
        <taxon>Baekduiaceae</taxon>
        <taxon>Svornostia</taxon>
    </lineage>
</organism>
<dbReference type="InterPro" id="IPR013525">
    <property type="entry name" value="ABC2_TM"/>
</dbReference>
<dbReference type="PIRSF" id="PIRSF006648">
    <property type="entry name" value="DrrB"/>
    <property type="match status" value="1"/>
</dbReference>
<proteinExistence type="inferred from homology"/>
<dbReference type="RefSeq" id="WP_353864483.1">
    <property type="nucleotide sequence ID" value="NZ_CP088295.1"/>
</dbReference>
<sequence length="255" mass="27912">MRRLATDTLIMAERNLVRLPRNPDLFTAFTIQPIMFVLLFVYVFGGAISTPGFDDYVDFLIPGIIVQNIAFGGFVTAMGLAEDLNRGLIDRFRSLPMARAALLAGRTLADVVTNTISMTILVITGLIIGFSFNASIGEIALGVVLLLFFGYAFSWVFAFLGMLVTTPEAANSLGFMIVFPLTFISSAFVPTDSMPGALQWFAEVNPFTIVVNAMRELWLGVPAGNDVLYAFIWSAVIIVAFAPLAVWRYRAAAER</sequence>
<evidence type="ECO:0000256" key="5">
    <source>
        <dbReference type="RuleBase" id="RU361157"/>
    </source>
</evidence>
<evidence type="ECO:0000256" key="4">
    <source>
        <dbReference type="ARBA" id="ARBA00023136"/>
    </source>
</evidence>
<comment type="subcellular location">
    <subcellularLocation>
        <location evidence="5">Cell membrane</location>
        <topology evidence="5">Multi-pass membrane protein</topology>
    </subcellularLocation>
    <subcellularLocation>
        <location evidence="1">Membrane</location>
        <topology evidence="1">Multi-pass membrane protein</topology>
    </subcellularLocation>
</comment>
<protein>
    <recommendedName>
        <fullName evidence="5">Transport permease protein</fullName>
    </recommendedName>
</protein>
<keyword evidence="2 5" id="KW-0812">Transmembrane</keyword>
<comment type="similarity">
    <text evidence="5">Belongs to the ABC-2 integral membrane protein family.</text>
</comment>
<keyword evidence="4 5" id="KW-0472">Membrane</keyword>
<feature type="transmembrane region" description="Helical" evidence="5">
    <location>
        <begin position="60"/>
        <end position="81"/>
    </location>
</feature>
<reference evidence="8" key="1">
    <citation type="submission" date="2021-11" db="EMBL/GenBank/DDBJ databases">
        <title>Cultivation dependent microbiological survey of springs from the worlds oldest radium mine currently devoted to the extraction of radon-saturated water.</title>
        <authorList>
            <person name="Kapinusova G."/>
            <person name="Smrhova T."/>
            <person name="Strejcek M."/>
            <person name="Suman J."/>
            <person name="Jani K."/>
            <person name="Pajer P."/>
            <person name="Uhlik O."/>
        </authorList>
    </citation>
    <scope>NUCLEOTIDE SEQUENCE [LARGE SCALE GENOMIC DNA]</scope>
    <source>
        <strain evidence="8">J379</strain>
    </source>
</reference>
<dbReference type="InterPro" id="IPR047817">
    <property type="entry name" value="ABC2_TM_bact-type"/>
</dbReference>
<gene>
    <name evidence="7" type="ORF">LRS13_00190</name>
</gene>
<dbReference type="Pfam" id="PF01061">
    <property type="entry name" value="ABC2_membrane"/>
    <property type="match status" value="1"/>
</dbReference>
<evidence type="ECO:0000256" key="3">
    <source>
        <dbReference type="ARBA" id="ARBA00022989"/>
    </source>
</evidence>
<feature type="transmembrane region" description="Helical" evidence="5">
    <location>
        <begin position="25"/>
        <end position="48"/>
    </location>
</feature>
<feature type="domain" description="ABC transmembrane type-2" evidence="6">
    <location>
        <begin position="24"/>
        <end position="252"/>
    </location>
</feature>
<evidence type="ECO:0000256" key="1">
    <source>
        <dbReference type="ARBA" id="ARBA00004141"/>
    </source>
</evidence>
<dbReference type="EMBL" id="CP088295">
    <property type="protein sequence ID" value="UUY03985.1"/>
    <property type="molecule type" value="Genomic_DNA"/>
</dbReference>
<keyword evidence="5" id="KW-1003">Cell membrane</keyword>
<evidence type="ECO:0000313" key="7">
    <source>
        <dbReference type="EMBL" id="UUY03985.1"/>
    </source>
</evidence>
<dbReference type="PANTHER" id="PTHR43229">
    <property type="entry name" value="NODULATION PROTEIN J"/>
    <property type="match status" value="1"/>
</dbReference>
<evidence type="ECO:0000313" key="8">
    <source>
        <dbReference type="Proteomes" id="UP001058860"/>
    </source>
</evidence>
<dbReference type="InterPro" id="IPR000412">
    <property type="entry name" value="ABC_2_transport"/>
</dbReference>
<dbReference type="PANTHER" id="PTHR43229:SF2">
    <property type="entry name" value="NODULATION PROTEIN J"/>
    <property type="match status" value="1"/>
</dbReference>
<feature type="transmembrane region" description="Helical" evidence="5">
    <location>
        <begin position="172"/>
        <end position="189"/>
    </location>
</feature>
<dbReference type="PROSITE" id="PS51012">
    <property type="entry name" value="ABC_TM2"/>
    <property type="match status" value="1"/>
</dbReference>
<feature type="transmembrane region" description="Helical" evidence="5">
    <location>
        <begin position="102"/>
        <end position="127"/>
    </location>
</feature>
<feature type="transmembrane region" description="Helical" evidence="5">
    <location>
        <begin position="139"/>
        <end position="160"/>
    </location>
</feature>
<dbReference type="InterPro" id="IPR051784">
    <property type="entry name" value="Nod_factor_ABC_transporter"/>
</dbReference>
<dbReference type="Proteomes" id="UP001058860">
    <property type="component" value="Chromosome"/>
</dbReference>
<feature type="transmembrane region" description="Helical" evidence="5">
    <location>
        <begin position="227"/>
        <end position="247"/>
    </location>
</feature>